<gene>
    <name evidence="2" type="ORF">Clacol_008642</name>
</gene>
<dbReference type="AlphaFoldDB" id="A0AAV5AMU0"/>
<feature type="region of interest" description="Disordered" evidence="1">
    <location>
        <begin position="226"/>
        <end position="295"/>
    </location>
</feature>
<evidence type="ECO:0000256" key="1">
    <source>
        <dbReference type="SAM" id="MobiDB-lite"/>
    </source>
</evidence>
<reference evidence="2" key="1">
    <citation type="submission" date="2021-10" db="EMBL/GenBank/DDBJ databases">
        <title>De novo Genome Assembly of Clathrus columnatus (Basidiomycota, Fungi) Using Illumina and Nanopore Sequence Data.</title>
        <authorList>
            <person name="Ogiso-Tanaka E."/>
            <person name="Itagaki H."/>
            <person name="Hosoya T."/>
            <person name="Hosaka K."/>
        </authorList>
    </citation>
    <scope>NUCLEOTIDE SEQUENCE</scope>
    <source>
        <strain evidence="2">MO-923</strain>
    </source>
</reference>
<feature type="compositionally biased region" description="Low complexity" evidence="1">
    <location>
        <begin position="702"/>
        <end position="713"/>
    </location>
</feature>
<feature type="compositionally biased region" description="Polar residues" evidence="1">
    <location>
        <begin position="1088"/>
        <end position="1106"/>
    </location>
</feature>
<proteinExistence type="predicted"/>
<feature type="compositionally biased region" description="Basic and acidic residues" evidence="1">
    <location>
        <begin position="281"/>
        <end position="291"/>
    </location>
</feature>
<feature type="compositionally biased region" description="Basic and acidic residues" evidence="1">
    <location>
        <begin position="411"/>
        <end position="429"/>
    </location>
</feature>
<feature type="region of interest" description="Disordered" evidence="1">
    <location>
        <begin position="674"/>
        <end position="713"/>
    </location>
</feature>
<feature type="compositionally biased region" description="Polar residues" evidence="1">
    <location>
        <begin position="359"/>
        <end position="369"/>
    </location>
</feature>
<feature type="region of interest" description="Disordered" evidence="1">
    <location>
        <begin position="325"/>
        <end position="617"/>
    </location>
</feature>
<feature type="region of interest" description="Disordered" evidence="1">
    <location>
        <begin position="29"/>
        <end position="48"/>
    </location>
</feature>
<feature type="compositionally biased region" description="Low complexity" evidence="1">
    <location>
        <begin position="486"/>
        <end position="521"/>
    </location>
</feature>
<feature type="compositionally biased region" description="Pro residues" evidence="1">
    <location>
        <begin position="836"/>
        <end position="846"/>
    </location>
</feature>
<feature type="compositionally biased region" description="Low complexity" evidence="1">
    <location>
        <begin position="954"/>
        <end position="964"/>
    </location>
</feature>
<dbReference type="Proteomes" id="UP001050691">
    <property type="component" value="Unassembled WGS sequence"/>
</dbReference>
<feature type="compositionally biased region" description="Polar residues" evidence="1">
    <location>
        <begin position="394"/>
        <end position="407"/>
    </location>
</feature>
<dbReference type="EMBL" id="BPWL01000009">
    <property type="protein sequence ID" value="GJJ14378.1"/>
    <property type="molecule type" value="Genomic_DNA"/>
</dbReference>
<feature type="compositionally biased region" description="Polar residues" evidence="1">
    <location>
        <begin position="925"/>
        <end position="953"/>
    </location>
</feature>
<feature type="region of interest" description="Disordered" evidence="1">
    <location>
        <begin position="822"/>
        <end position="864"/>
    </location>
</feature>
<organism evidence="2 3">
    <name type="scientific">Clathrus columnatus</name>
    <dbReference type="NCBI Taxonomy" id="1419009"/>
    <lineage>
        <taxon>Eukaryota</taxon>
        <taxon>Fungi</taxon>
        <taxon>Dikarya</taxon>
        <taxon>Basidiomycota</taxon>
        <taxon>Agaricomycotina</taxon>
        <taxon>Agaricomycetes</taxon>
        <taxon>Phallomycetidae</taxon>
        <taxon>Phallales</taxon>
        <taxon>Clathraceae</taxon>
        <taxon>Clathrus</taxon>
    </lineage>
</organism>
<feature type="compositionally biased region" description="Polar residues" evidence="1">
    <location>
        <begin position="586"/>
        <end position="617"/>
    </location>
</feature>
<feature type="compositionally biased region" description="Polar residues" evidence="1">
    <location>
        <begin position="676"/>
        <end position="691"/>
    </location>
</feature>
<sequence length="1203" mass="129897">MAFSFFRRMKAKFAGAVARAKLDTSQAADKSQELLQSRPLPSQKGRADLSQGVDDIQLIPALVAGINKDIHNKGSTDCLSPSSTFLSSTVYNSRLNEHDTTDKDFSFSSSPFSNSSQTTQINVDTCLLSNQVQTLTSPAIHSESVREPASVQEEMENWDEAFDFQTTYSHTAGPITSPSTSTSTSATFRHKAHSVSVPIPIPEVYTPHSNSLPANTENWDDSYVYEDEEEEDEENDDISSLGITRPAVPPIFSSRQTGSVEDDVDSWGSGSDWSGDGDIEDLTRDSFRDDTLSSNPGIAAVLEGQLSTTTMETPRAKEMRHSGIPRFGRLTSSKPSSTTNNAPSALTNAAPTKADNEFTRTPSSTSFLSKISPVHRWKSPVRGGESTPKPPQPFQVNRDNNNATPSLKSIAGERNKKELIIRPVKEDSAANKVKKQGSRTPLSPISSTHVHPNTQSQPQRKEKEKDQGKGKNPMSPIKRVFSGTPLSPKNTSPSSGSSKLNNNSSFPTSSQTSSQSSTSISAEMAEHEREIPSRKNPLSAPSSTVTSPMSKQTITAGARNKVRYRSKTTTSSTSTNPNLAPSTSTQPFHTSLAQNIPLSPPNNNGLTPRLLSQTPRRSSLNDLKLRIPERISHAQRDIKRDINDVRDFAACIEQLRSLQHVYAVMLRDLRAVLSEPTDQSSPPQNSISFLNLSPKKRRGTVSSSQTPSISSPSKAQILKRKFSLAAPPSSQPGAYAAALNKLDNSYGIWWECAEVLIALGGWRSNGNGVDVEVDVGSPSGNALVAGMVRGRRVRAVTLGSEAGSTVVGVNVVINVNANANTNSFDNPQGSTQVHGPRPPTASPPKPSQWRATTGRSGNGRDLTPRQLAILQDMLLGQDEREGRWDPRIMDGERGINDANSDDRSSDVKSRNKKGLRDLWSGFRKSGNSSTNDSINPLSTSNFTASPSTSSPTRDSASFDSSASESNRRTQKDPFSPPDSSYDPNTGRPLSPRTPSPSKRTVTAAMSRGKKPIRRPSLAGIFGMGQRIVPSPPKGSSTKHDGSSSDWDLIEIDANDVSARKKPSNDTSSDSASPFKPSTIRGRAMATYESCSSPDKKGSNSQQQQQLRSKKPSLQLPRTPNIFHSSDDASGPRNEGNTLRSPVRIRSEVVHSSGSTSGSGIPVAKLAFTPNNIRPLLKHAQEIASHLNECIGEVRGMMGGMSVI</sequence>
<feature type="compositionally biased region" description="Polar residues" evidence="1">
    <location>
        <begin position="539"/>
        <end position="555"/>
    </location>
</feature>
<comment type="caution">
    <text evidence="2">The sequence shown here is derived from an EMBL/GenBank/DDBJ whole genome shotgun (WGS) entry which is preliminary data.</text>
</comment>
<feature type="compositionally biased region" description="Polar residues" evidence="1">
    <location>
        <begin position="438"/>
        <end position="458"/>
    </location>
</feature>
<protein>
    <submittedName>
        <fullName evidence="2">Uncharacterized protein</fullName>
    </submittedName>
</protein>
<feature type="compositionally biased region" description="Polar residues" evidence="1">
    <location>
        <begin position="330"/>
        <end position="350"/>
    </location>
</feature>
<feature type="compositionally biased region" description="Basic and acidic residues" evidence="1">
    <location>
        <begin position="881"/>
        <end position="909"/>
    </location>
</feature>
<feature type="region of interest" description="Disordered" evidence="1">
    <location>
        <begin position="881"/>
        <end position="1142"/>
    </location>
</feature>
<feature type="compositionally biased region" description="Basic and acidic residues" evidence="1">
    <location>
        <begin position="524"/>
        <end position="533"/>
    </location>
</feature>
<name>A0AAV5AMU0_9AGAM</name>
<feature type="compositionally biased region" description="Low complexity" evidence="1">
    <location>
        <begin position="567"/>
        <end position="585"/>
    </location>
</feature>
<evidence type="ECO:0000313" key="3">
    <source>
        <dbReference type="Proteomes" id="UP001050691"/>
    </source>
</evidence>
<feature type="compositionally biased region" description="Polar residues" evidence="1">
    <location>
        <begin position="824"/>
        <end position="833"/>
    </location>
</feature>
<keyword evidence="3" id="KW-1185">Reference proteome</keyword>
<evidence type="ECO:0000313" key="2">
    <source>
        <dbReference type="EMBL" id="GJJ14378.1"/>
    </source>
</evidence>
<feature type="compositionally biased region" description="Basic and acidic residues" evidence="1">
    <location>
        <begin position="459"/>
        <end position="469"/>
    </location>
</feature>
<accession>A0AAV5AMU0</accession>
<feature type="compositionally biased region" description="Acidic residues" evidence="1">
    <location>
        <begin position="226"/>
        <end position="237"/>
    </location>
</feature>